<protein>
    <recommendedName>
        <fullName evidence="4">Transcription factor domain-containing protein</fullName>
    </recommendedName>
</protein>
<dbReference type="EMBL" id="JBFXLT010000189">
    <property type="protein sequence ID" value="KAL2802341.1"/>
    <property type="molecule type" value="Genomic_DNA"/>
</dbReference>
<dbReference type="PANTHER" id="PTHR47431:SF4">
    <property type="entry name" value="ZN(II)2CYS6 TRANSCRIPTION FACTOR (EUROFUNG)"/>
    <property type="match status" value="1"/>
</dbReference>
<evidence type="ECO:0000313" key="3">
    <source>
        <dbReference type="Proteomes" id="UP001610334"/>
    </source>
</evidence>
<evidence type="ECO:0000256" key="1">
    <source>
        <dbReference type="SAM" id="MobiDB-lite"/>
    </source>
</evidence>
<organism evidence="2 3">
    <name type="scientific">Aspergillus granulosus</name>
    <dbReference type="NCBI Taxonomy" id="176169"/>
    <lineage>
        <taxon>Eukaryota</taxon>
        <taxon>Fungi</taxon>
        <taxon>Dikarya</taxon>
        <taxon>Ascomycota</taxon>
        <taxon>Pezizomycotina</taxon>
        <taxon>Eurotiomycetes</taxon>
        <taxon>Eurotiomycetidae</taxon>
        <taxon>Eurotiales</taxon>
        <taxon>Aspergillaceae</taxon>
        <taxon>Aspergillus</taxon>
        <taxon>Aspergillus subgen. Nidulantes</taxon>
    </lineage>
</organism>
<feature type="compositionally biased region" description="Low complexity" evidence="1">
    <location>
        <begin position="405"/>
        <end position="420"/>
    </location>
</feature>
<sequence>MNRLAKIQHPLQAELSPPSQFAAANFNAVDLLGVIAPSSSNGSSDFDDSFQLQMTSIGKVALVDTYYKDFHRFHPFKAKPAILIAAMRLIGHIYTFRKWSAVLAVLKDQIVNYWALAGPSDPVVIQARLLYSIALFWFDYKTEAKFGSDNAIHLAVGLQLCRDEFSAKYAVEDPVHAESWRRTWWMLHVIPEPKTLHNFDCLRCTASAISTAPKRAVKEDSTHIIEAADAAIDGWLFLLPKDQNRSMIGIHRFLSDLKFNPVEDASSYARELPPDNSIPELVNVHAARVMRSVEAQIWLLALPVRLFRHTPFTTCIVSDGALALLSAYHFFLKGPKLAIARDQIRMAIGCLKALAEIWPRTARNVREIQTIAQHVLGLGTAPTRSNSTPVSGDVPQLSGGGGQGSLASEGEASSNDSDLPPLPQSLDDLCGWYSIGDLGADLSWDLANGL</sequence>
<dbReference type="PANTHER" id="PTHR47431">
    <property type="entry name" value="ZN(II)2CYS6 TRANSCRIPTION FACTOR (EUROFUNG)-RELATED"/>
    <property type="match status" value="1"/>
</dbReference>
<keyword evidence="3" id="KW-1185">Reference proteome</keyword>
<proteinExistence type="predicted"/>
<gene>
    <name evidence="2" type="ORF">BJX63DRAFT_426125</name>
</gene>
<accession>A0ABR4GTJ5</accession>
<dbReference type="CDD" id="cd12148">
    <property type="entry name" value="fungal_TF_MHR"/>
    <property type="match status" value="1"/>
</dbReference>
<evidence type="ECO:0000313" key="2">
    <source>
        <dbReference type="EMBL" id="KAL2802341.1"/>
    </source>
</evidence>
<evidence type="ECO:0008006" key="4">
    <source>
        <dbReference type="Google" id="ProtNLM"/>
    </source>
</evidence>
<name>A0ABR4GTJ5_9EURO</name>
<dbReference type="Proteomes" id="UP001610334">
    <property type="component" value="Unassembled WGS sequence"/>
</dbReference>
<reference evidence="2 3" key="1">
    <citation type="submission" date="2024-07" db="EMBL/GenBank/DDBJ databases">
        <title>Section-level genome sequencing and comparative genomics of Aspergillus sections Usti and Cavernicolus.</title>
        <authorList>
            <consortium name="Lawrence Berkeley National Laboratory"/>
            <person name="Nybo J.L."/>
            <person name="Vesth T.C."/>
            <person name="Theobald S."/>
            <person name="Frisvad J.C."/>
            <person name="Larsen T.O."/>
            <person name="Kjaerboelling I."/>
            <person name="Rothschild-Mancinelli K."/>
            <person name="Lyhne E.K."/>
            <person name="Kogle M.E."/>
            <person name="Barry K."/>
            <person name="Clum A."/>
            <person name="Na H."/>
            <person name="Ledsgaard L."/>
            <person name="Lin J."/>
            <person name="Lipzen A."/>
            <person name="Kuo A."/>
            <person name="Riley R."/>
            <person name="Mondo S."/>
            <person name="Labutti K."/>
            <person name="Haridas S."/>
            <person name="Pangalinan J."/>
            <person name="Salamov A.A."/>
            <person name="Simmons B.A."/>
            <person name="Magnuson J.K."/>
            <person name="Chen J."/>
            <person name="Drula E."/>
            <person name="Henrissat B."/>
            <person name="Wiebenga A."/>
            <person name="Lubbers R.J."/>
            <person name="Gomes A.C."/>
            <person name="Makela M.R."/>
            <person name="Stajich J."/>
            <person name="Grigoriev I.V."/>
            <person name="Mortensen U.H."/>
            <person name="De Vries R.P."/>
            <person name="Baker S.E."/>
            <person name="Andersen M.R."/>
        </authorList>
    </citation>
    <scope>NUCLEOTIDE SEQUENCE [LARGE SCALE GENOMIC DNA]</scope>
    <source>
        <strain evidence="2 3">CBS 588.65</strain>
    </source>
</reference>
<comment type="caution">
    <text evidence="2">The sequence shown here is derived from an EMBL/GenBank/DDBJ whole genome shotgun (WGS) entry which is preliminary data.</text>
</comment>
<feature type="region of interest" description="Disordered" evidence="1">
    <location>
        <begin position="380"/>
        <end position="420"/>
    </location>
</feature>